<accession>A0ABW8CR54</accession>
<comment type="subcellular location">
    <subcellularLocation>
        <location evidence="1 7">Cell membrane</location>
        <topology evidence="1 7">Multi-pass membrane protein</topology>
    </subcellularLocation>
</comment>
<evidence type="ECO:0000313" key="11">
    <source>
        <dbReference type="Proteomes" id="UP001614391"/>
    </source>
</evidence>
<dbReference type="InterPro" id="IPR032816">
    <property type="entry name" value="VTT_dom"/>
</dbReference>
<evidence type="ECO:0000256" key="4">
    <source>
        <dbReference type="ARBA" id="ARBA00022692"/>
    </source>
</evidence>
<feature type="region of interest" description="Disordered" evidence="8">
    <location>
        <begin position="210"/>
        <end position="247"/>
    </location>
</feature>
<dbReference type="InterPro" id="IPR032818">
    <property type="entry name" value="DedA-like"/>
</dbReference>
<organism evidence="10 11">
    <name type="scientific">Streptomyces bikiniensis</name>
    <dbReference type="NCBI Taxonomy" id="1896"/>
    <lineage>
        <taxon>Bacteria</taxon>
        <taxon>Bacillati</taxon>
        <taxon>Actinomycetota</taxon>
        <taxon>Actinomycetes</taxon>
        <taxon>Kitasatosporales</taxon>
        <taxon>Streptomycetaceae</taxon>
        <taxon>Streptomyces</taxon>
    </lineage>
</organism>
<evidence type="ECO:0000256" key="1">
    <source>
        <dbReference type="ARBA" id="ARBA00004651"/>
    </source>
</evidence>
<keyword evidence="6 7" id="KW-0472">Membrane</keyword>
<keyword evidence="4 7" id="KW-0812">Transmembrane</keyword>
<evidence type="ECO:0000313" key="10">
    <source>
        <dbReference type="EMBL" id="MFI9120041.1"/>
    </source>
</evidence>
<gene>
    <name evidence="10" type="ORF">ACIGW0_11705</name>
</gene>
<sequence>MSDGIARFAEVVGELPPESTQQAVGYPSLFLLVALGALVPVVPTGAIVSSAAVVAFHQTSPLSLLFVFLVAAFAACLGDAALYWLGRRGVHSDKGSRWLAALEGRAPPERLAHARERLDTHQVSVLVLSRLVPAGRIPVMLACLLAEMPLRRFVRGDAAACLAWAATYQLIGILGGSLFPEPWQGVVAAVALTVLISAVPALWRRVRGTRSGAPASGAPASGAPASGAPAPETPASGAPGGSRHEHP</sequence>
<evidence type="ECO:0000256" key="2">
    <source>
        <dbReference type="ARBA" id="ARBA00010792"/>
    </source>
</evidence>
<feature type="transmembrane region" description="Helical" evidence="7">
    <location>
        <begin position="158"/>
        <end position="179"/>
    </location>
</feature>
<proteinExistence type="inferred from homology"/>
<keyword evidence="3 7" id="KW-1003">Cell membrane</keyword>
<evidence type="ECO:0000256" key="7">
    <source>
        <dbReference type="RuleBase" id="RU367016"/>
    </source>
</evidence>
<evidence type="ECO:0000256" key="5">
    <source>
        <dbReference type="ARBA" id="ARBA00022989"/>
    </source>
</evidence>
<name>A0ABW8CR54_STRBI</name>
<dbReference type="Proteomes" id="UP001614391">
    <property type="component" value="Unassembled WGS sequence"/>
</dbReference>
<evidence type="ECO:0000256" key="6">
    <source>
        <dbReference type="ARBA" id="ARBA00023136"/>
    </source>
</evidence>
<dbReference type="EMBL" id="JBITYT010000004">
    <property type="protein sequence ID" value="MFI9120041.1"/>
    <property type="molecule type" value="Genomic_DNA"/>
</dbReference>
<dbReference type="RefSeq" id="WP_399613596.1">
    <property type="nucleotide sequence ID" value="NZ_JBITYT010000004.1"/>
</dbReference>
<feature type="transmembrane region" description="Helical" evidence="7">
    <location>
        <begin position="185"/>
        <end position="203"/>
    </location>
</feature>
<keyword evidence="11" id="KW-1185">Reference proteome</keyword>
<evidence type="ECO:0000259" key="9">
    <source>
        <dbReference type="Pfam" id="PF09335"/>
    </source>
</evidence>
<feature type="domain" description="VTT" evidence="9">
    <location>
        <begin position="45"/>
        <end position="172"/>
    </location>
</feature>
<comment type="similarity">
    <text evidence="2 7">Belongs to the DedA family.</text>
</comment>
<dbReference type="PANTHER" id="PTHR30353">
    <property type="entry name" value="INNER MEMBRANE PROTEIN DEDA-RELATED"/>
    <property type="match status" value="1"/>
</dbReference>
<protein>
    <submittedName>
        <fullName evidence="10">DedA family protein</fullName>
    </submittedName>
</protein>
<keyword evidence="5 7" id="KW-1133">Transmembrane helix</keyword>
<dbReference type="Pfam" id="PF09335">
    <property type="entry name" value="VTT_dom"/>
    <property type="match status" value="1"/>
</dbReference>
<feature type="compositionally biased region" description="Low complexity" evidence="8">
    <location>
        <begin position="211"/>
        <end position="237"/>
    </location>
</feature>
<evidence type="ECO:0000256" key="3">
    <source>
        <dbReference type="ARBA" id="ARBA00022475"/>
    </source>
</evidence>
<feature type="transmembrane region" description="Helical" evidence="7">
    <location>
        <begin position="29"/>
        <end position="56"/>
    </location>
</feature>
<feature type="transmembrane region" description="Helical" evidence="7">
    <location>
        <begin position="62"/>
        <end position="85"/>
    </location>
</feature>
<dbReference type="PANTHER" id="PTHR30353:SF0">
    <property type="entry name" value="TRANSMEMBRANE PROTEIN"/>
    <property type="match status" value="1"/>
</dbReference>
<comment type="caution">
    <text evidence="10">The sequence shown here is derived from an EMBL/GenBank/DDBJ whole genome shotgun (WGS) entry which is preliminary data.</text>
</comment>
<evidence type="ECO:0000256" key="8">
    <source>
        <dbReference type="SAM" id="MobiDB-lite"/>
    </source>
</evidence>
<reference evidence="10 11" key="1">
    <citation type="submission" date="2024-10" db="EMBL/GenBank/DDBJ databases">
        <title>The Natural Products Discovery Center: Release of the First 8490 Sequenced Strains for Exploring Actinobacteria Biosynthetic Diversity.</title>
        <authorList>
            <person name="Kalkreuter E."/>
            <person name="Kautsar S.A."/>
            <person name="Yang D."/>
            <person name="Bader C.D."/>
            <person name="Teijaro C.N."/>
            <person name="Fluegel L."/>
            <person name="Davis C.M."/>
            <person name="Simpson J.R."/>
            <person name="Lauterbach L."/>
            <person name="Steele A.D."/>
            <person name="Gui C."/>
            <person name="Meng S."/>
            <person name="Li G."/>
            <person name="Viehrig K."/>
            <person name="Ye F."/>
            <person name="Su P."/>
            <person name="Kiefer A.F."/>
            <person name="Nichols A."/>
            <person name="Cepeda A.J."/>
            <person name="Yan W."/>
            <person name="Fan B."/>
            <person name="Jiang Y."/>
            <person name="Adhikari A."/>
            <person name="Zheng C.-J."/>
            <person name="Schuster L."/>
            <person name="Cowan T.M."/>
            <person name="Smanski M.J."/>
            <person name="Chevrette M.G."/>
            <person name="De Carvalho L.P.S."/>
            <person name="Shen B."/>
        </authorList>
    </citation>
    <scope>NUCLEOTIDE SEQUENCE [LARGE SCALE GENOMIC DNA]</scope>
    <source>
        <strain evidence="10 11">NPDC053346</strain>
    </source>
</reference>